<feature type="transmembrane region" description="Helical" evidence="2">
    <location>
        <begin position="20"/>
        <end position="40"/>
    </location>
</feature>
<dbReference type="AlphaFoldDB" id="A0A0P0UZS3"/>
<feature type="compositionally biased region" description="Gly residues" evidence="1">
    <location>
        <begin position="66"/>
        <end position="76"/>
    </location>
</feature>
<proteinExistence type="predicted"/>
<dbReference type="InParanoid" id="A0A0P0UZS3"/>
<evidence type="ECO:0000256" key="1">
    <source>
        <dbReference type="SAM" id="MobiDB-lite"/>
    </source>
</evidence>
<organism evidence="3 4">
    <name type="scientific">Oryza sativa subsp. japonica</name>
    <name type="common">Rice</name>
    <dbReference type="NCBI Taxonomy" id="39947"/>
    <lineage>
        <taxon>Eukaryota</taxon>
        <taxon>Viridiplantae</taxon>
        <taxon>Streptophyta</taxon>
        <taxon>Embryophyta</taxon>
        <taxon>Tracheophyta</taxon>
        <taxon>Spermatophyta</taxon>
        <taxon>Magnoliopsida</taxon>
        <taxon>Liliopsida</taxon>
        <taxon>Poales</taxon>
        <taxon>Poaceae</taxon>
        <taxon>BOP clade</taxon>
        <taxon>Oryzoideae</taxon>
        <taxon>Oryzeae</taxon>
        <taxon>Oryzinae</taxon>
        <taxon>Oryza</taxon>
        <taxon>Oryza sativa</taxon>
    </lineage>
</organism>
<feature type="region of interest" description="Disordered" evidence="1">
    <location>
        <begin position="41"/>
        <end position="94"/>
    </location>
</feature>
<protein>
    <submittedName>
        <fullName evidence="3">Os01g0224166 protein</fullName>
    </submittedName>
</protein>
<keyword evidence="2" id="KW-0472">Membrane</keyword>
<accession>A0A0P0UZS3</accession>
<keyword evidence="4" id="KW-1185">Reference proteome</keyword>
<evidence type="ECO:0000256" key="2">
    <source>
        <dbReference type="SAM" id="Phobius"/>
    </source>
</evidence>
<dbReference type="Proteomes" id="UP000059680">
    <property type="component" value="Chromosome 1"/>
</dbReference>
<evidence type="ECO:0000313" key="3">
    <source>
        <dbReference type="EMBL" id="BAS71099.1"/>
    </source>
</evidence>
<name>A0A0P0UZS3_ORYSJ</name>
<keyword evidence="2" id="KW-0812">Transmembrane</keyword>
<reference evidence="4" key="1">
    <citation type="journal article" date="2005" name="Nature">
        <title>The map-based sequence of the rice genome.</title>
        <authorList>
            <consortium name="International rice genome sequencing project (IRGSP)"/>
            <person name="Matsumoto T."/>
            <person name="Wu J."/>
            <person name="Kanamori H."/>
            <person name="Katayose Y."/>
            <person name="Fujisawa M."/>
            <person name="Namiki N."/>
            <person name="Mizuno H."/>
            <person name="Yamamoto K."/>
            <person name="Antonio B.A."/>
            <person name="Baba T."/>
            <person name="Sakata K."/>
            <person name="Nagamura Y."/>
            <person name="Aoki H."/>
            <person name="Arikawa K."/>
            <person name="Arita K."/>
            <person name="Bito T."/>
            <person name="Chiden Y."/>
            <person name="Fujitsuka N."/>
            <person name="Fukunaka R."/>
            <person name="Hamada M."/>
            <person name="Harada C."/>
            <person name="Hayashi A."/>
            <person name="Hijishita S."/>
            <person name="Honda M."/>
            <person name="Hosokawa S."/>
            <person name="Ichikawa Y."/>
            <person name="Idonuma A."/>
            <person name="Iijima M."/>
            <person name="Ikeda M."/>
            <person name="Ikeno M."/>
            <person name="Ito K."/>
            <person name="Ito S."/>
            <person name="Ito T."/>
            <person name="Ito Y."/>
            <person name="Ito Y."/>
            <person name="Iwabuchi A."/>
            <person name="Kamiya K."/>
            <person name="Karasawa W."/>
            <person name="Kurita K."/>
            <person name="Katagiri S."/>
            <person name="Kikuta A."/>
            <person name="Kobayashi H."/>
            <person name="Kobayashi N."/>
            <person name="Machita K."/>
            <person name="Maehara T."/>
            <person name="Masukawa M."/>
            <person name="Mizubayashi T."/>
            <person name="Mukai Y."/>
            <person name="Nagasaki H."/>
            <person name="Nagata Y."/>
            <person name="Naito S."/>
            <person name="Nakashima M."/>
            <person name="Nakama Y."/>
            <person name="Nakamichi Y."/>
            <person name="Nakamura M."/>
            <person name="Meguro A."/>
            <person name="Negishi M."/>
            <person name="Ohta I."/>
            <person name="Ohta T."/>
            <person name="Okamoto M."/>
            <person name="Ono N."/>
            <person name="Saji S."/>
            <person name="Sakaguchi M."/>
            <person name="Sakai K."/>
            <person name="Shibata M."/>
            <person name="Shimokawa T."/>
            <person name="Song J."/>
            <person name="Takazaki Y."/>
            <person name="Terasawa K."/>
            <person name="Tsugane M."/>
            <person name="Tsuji K."/>
            <person name="Ueda S."/>
            <person name="Waki K."/>
            <person name="Yamagata H."/>
            <person name="Yamamoto M."/>
            <person name="Yamamoto S."/>
            <person name="Yamane H."/>
            <person name="Yoshiki S."/>
            <person name="Yoshihara R."/>
            <person name="Yukawa K."/>
            <person name="Zhong H."/>
            <person name="Yano M."/>
            <person name="Yuan Q."/>
            <person name="Ouyang S."/>
            <person name="Liu J."/>
            <person name="Jones K.M."/>
            <person name="Gansberger K."/>
            <person name="Moffat K."/>
            <person name="Hill J."/>
            <person name="Bera J."/>
            <person name="Fadrosh D."/>
            <person name="Jin S."/>
            <person name="Johri S."/>
            <person name="Kim M."/>
            <person name="Overton L."/>
            <person name="Reardon M."/>
            <person name="Tsitrin T."/>
            <person name="Vuong H."/>
            <person name="Weaver B."/>
            <person name="Ciecko A."/>
            <person name="Tallon L."/>
            <person name="Jackson J."/>
            <person name="Pai G."/>
            <person name="Aken S.V."/>
            <person name="Utterback T."/>
            <person name="Reidmuller S."/>
            <person name="Feldblyum T."/>
            <person name="Hsiao J."/>
            <person name="Zismann V."/>
            <person name="Iobst S."/>
            <person name="de Vazeille A.R."/>
            <person name="Buell C.R."/>
            <person name="Ying K."/>
            <person name="Li Y."/>
            <person name="Lu T."/>
            <person name="Huang Y."/>
            <person name="Zhao Q."/>
            <person name="Feng Q."/>
            <person name="Zhang L."/>
            <person name="Zhu J."/>
            <person name="Weng Q."/>
            <person name="Mu J."/>
            <person name="Lu Y."/>
            <person name="Fan D."/>
            <person name="Liu Y."/>
            <person name="Guan J."/>
            <person name="Zhang Y."/>
            <person name="Yu S."/>
            <person name="Liu X."/>
            <person name="Zhang Y."/>
            <person name="Hong G."/>
            <person name="Han B."/>
            <person name="Choisne N."/>
            <person name="Demange N."/>
            <person name="Orjeda G."/>
            <person name="Samain S."/>
            <person name="Cattolico L."/>
            <person name="Pelletier E."/>
            <person name="Couloux A."/>
            <person name="Segurens B."/>
            <person name="Wincker P."/>
            <person name="D'Hont A."/>
            <person name="Scarpelli C."/>
            <person name="Weissenbach J."/>
            <person name="Salanoubat M."/>
            <person name="Quetier F."/>
            <person name="Yu Y."/>
            <person name="Kim H.R."/>
            <person name="Rambo T."/>
            <person name="Currie J."/>
            <person name="Collura K."/>
            <person name="Luo M."/>
            <person name="Yang T."/>
            <person name="Ammiraju J.S.S."/>
            <person name="Engler F."/>
            <person name="Soderlund C."/>
            <person name="Wing R.A."/>
            <person name="Palmer L.E."/>
            <person name="de la Bastide M."/>
            <person name="Spiegel L."/>
            <person name="Nascimento L."/>
            <person name="Zutavern T."/>
            <person name="O'Shaughnessy A."/>
            <person name="Dike S."/>
            <person name="Dedhia N."/>
            <person name="Preston R."/>
            <person name="Balija V."/>
            <person name="McCombie W.R."/>
            <person name="Chow T."/>
            <person name="Chen H."/>
            <person name="Chung M."/>
            <person name="Chen C."/>
            <person name="Shaw J."/>
            <person name="Wu H."/>
            <person name="Hsiao K."/>
            <person name="Chao Y."/>
            <person name="Chu M."/>
            <person name="Cheng C."/>
            <person name="Hour A."/>
            <person name="Lee P."/>
            <person name="Lin S."/>
            <person name="Lin Y."/>
            <person name="Liou J."/>
            <person name="Liu S."/>
            <person name="Hsing Y."/>
            <person name="Raghuvanshi S."/>
            <person name="Mohanty A."/>
            <person name="Bharti A.K."/>
            <person name="Gaur A."/>
            <person name="Gupta V."/>
            <person name="Kumar D."/>
            <person name="Ravi V."/>
            <person name="Vij S."/>
            <person name="Kapur A."/>
            <person name="Khurana P."/>
            <person name="Khurana P."/>
            <person name="Khurana J.P."/>
            <person name="Tyagi A.K."/>
            <person name="Gaikwad K."/>
            <person name="Singh A."/>
            <person name="Dalal V."/>
            <person name="Srivastava S."/>
            <person name="Dixit A."/>
            <person name="Pal A.K."/>
            <person name="Ghazi I.A."/>
            <person name="Yadav M."/>
            <person name="Pandit A."/>
            <person name="Bhargava A."/>
            <person name="Sureshbabu K."/>
            <person name="Batra K."/>
            <person name="Sharma T.R."/>
            <person name="Mohapatra T."/>
            <person name="Singh N.K."/>
            <person name="Messing J."/>
            <person name="Nelson A.B."/>
            <person name="Fuks G."/>
            <person name="Kavchok S."/>
            <person name="Keizer G."/>
            <person name="Linton E."/>
            <person name="Llaca V."/>
            <person name="Song R."/>
            <person name="Tanyolac B."/>
            <person name="Young S."/>
            <person name="Ho-Il K."/>
            <person name="Hahn J.H."/>
            <person name="Sangsakoo G."/>
            <person name="Vanavichit A."/>
            <person name="de Mattos Luiz.A.T."/>
            <person name="Zimmer P.D."/>
            <person name="Malone G."/>
            <person name="Dellagostin O."/>
            <person name="de Oliveira A.C."/>
            <person name="Bevan M."/>
            <person name="Bancroft I."/>
            <person name="Minx P."/>
            <person name="Cordum H."/>
            <person name="Wilson R."/>
            <person name="Cheng Z."/>
            <person name="Jin W."/>
            <person name="Jiang J."/>
            <person name="Leong S.A."/>
            <person name="Iwama H."/>
            <person name="Gojobori T."/>
            <person name="Itoh T."/>
            <person name="Niimura Y."/>
            <person name="Fujii Y."/>
            <person name="Habara T."/>
            <person name="Sakai H."/>
            <person name="Sato Y."/>
            <person name="Wilson G."/>
            <person name="Kumar K."/>
            <person name="McCouch S."/>
            <person name="Juretic N."/>
            <person name="Hoen D."/>
            <person name="Wright S."/>
            <person name="Bruskiewich R."/>
            <person name="Bureau T."/>
            <person name="Miyao A."/>
            <person name="Hirochika H."/>
            <person name="Nishikawa T."/>
            <person name="Kadowaki K."/>
            <person name="Sugiura M."/>
            <person name="Burr B."/>
            <person name="Sasaki T."/>
        </authorList>
    </citation>
    <scope>NUCLEOTIDE SEQUENCE [LARGE SCALE GENOMIC DNA]</scope>
    <source>
        <strain evidence="4">cv. Nipponbare</strain>
    </source>
</reference>
<feature type="compositionally biased region" description="Polar residues" evidence="1">
    <location>
        <begin position="84"/>
        <end position="94"/>
    </location>
</feature>
<sequence length="94" mass="10011">VVYAHLLRSSPSSSLPLLSYFFLTGLGLWELSALASPFLFSGGTTRGSDSLKLQREVPRERRRRGVGGGTSGGGGRRSAAACSRQGNRRPTTLC</sequence>
<dbReference type="EMBL" id="AP014957">
    <property type="protein sequence ID" value="BAS71099.1"/>
    <property type="molecule type" value="Genomic_DNA"/>
</dbReference>
<reference evidence="3 4" key="2">
    <citation type="journal article" date="2013" name="Plant Cell Physiol.">
        <title>Rice Annotation Project Database (RAP-DB): an integrative and interactive database for rice genomics.</title>
        <authorList>
            <person name="Sakai H."/>
            <person name="Lee S.S."/>
            <person name="Tanaka T."/>
            <person name="Numa H."/>
            <person name="Kim J."/>
            <person name="Kawahara Y."/>
            <person name="Wakimoto H."/>
            <person name="Yang C.C."/>
            <person name="Iwamoto M."/>
            <person name="Abe T."/>
            <person name="Yamada Y."/>
            <person name="Muto A."/>
            <person name="Inokuchi H."/>
            <person name="Ikemura T."/>
            <person name="Matsumoto T."/>
            <person name="Sasaki T."/>
            <person name="Itoh T."/>
        </authorList>
    </citation>
    <scope>NUCLEOTIDE SEQUENCE [LARGE SCALE GENOMIC DNA]</scope>
    <source>
        <strain evidence="4">cv. Nipponbare</strain>
    </source>
</reference>
<feature type="non-terminal residue" evidence="3">
    <location>
        <position position="1"/>
    </location>
</feature>
<evidence type="ECO:0000313" key="4">
    <source>
        <dbReference type="Proteomes" id="UP000059680"/>
    </source>
</evidence>
<dbReference type="Gramene" id="Os01t0224166-00">
    <property type="protein sequence ID" value="Os01t0224166-00"/>
    <property type="gene ID" value="Os01g0224166"/>
</dbReference>
<dbReference type="PaxDb" id="39947-A0A0P0UZS3"/>
<keyword evidence="2" id="KW-1133">Transmembrane helix</keyword>
<reference evidence="3 4" key="3">
    <citation type="journal article" date="2013" name="Rice">
        <title>Improvement of the Oryza sativa Nipponbare reference genome using next generation sequence and optical map data.</title>
        <authorList>
            <person name="Kawahara Y."/>
            <person name="de la Bastide M."/>
            <person name="Hamilton J.P."/>
            <person name="Kanamori H."/>
            <person name="McCombie W.R."/>
            <person name="Ouyang S."/>
            <person name="Schwartz D.C."/>
            <person name="Tanaka T."/>
            <person name="Wu J."/>
            <person name="Zhou S."/>
            <person name="Childs K.L."/>
            <person name="Davidson R.M."/>
            <person name="Lin H."/>
            <person name="Quesada-Ocampo L."/>
            <person name="Vaillancourt B."/>
            <person name="Sakai H."/>
            <person name="Lee S.S."/>
            <person name="Kim J."/>
            <person name="Numa H."/>
            <person name="Itoh T."/>
            <person name="Buell C.R."/>
            <person name="Matsumoto T."/>
        </authorList>
    </citation>
    <scope>NUCLEOTIDE SEQUENCE [LARGE SCALE GENOMIC DNA]</scope>
    <source>
        <strain evidence="4">cv. Nipponbare</strain>
    </source>
</reference>
<gene>
    <name evidence="3" type="ordered locus">Os01g0224166</name>
    <name evidence="3" type="ORF">OSNPB_010224166</name>
</gene>